<feature type="region of interest" description="Disordered" evidence="7">
    <location>
        <begin position="1"/>
        <end position="54"/>
    </location>
</feature>
<dbReference type="GO" id="GO:0000209">
    <property type="term" value="P:protein polyubiquitination"/>
    <property type="evidence" value="ECO:0007669"/>
    <property type="project" value="TreeGrafter"/>
</dbReference>
<gene>
    <name evidence="9" type="ORF">BN860_06612g</name>
</gene>
<reference evidence="10" key="1">
    <citation type="journal article" date="2013" name="Genome Announc.">
        <title>Genome sequence of the food spoilage yeast Zygosaccharomyces bailii CLIB 213(T).</title>
        <authorList>
            <person name="Galeote V."/>
            <person name="Bigey F."/>
            <person name="Devillers H."/>
            <person name="Neuveglise C."/>
            <person name="Dequin S."/>
        </authorList>
    </citation>
    <scope>NUCLEOTIDE SEQUENCE [LARGE SCALE GENOMIC DNA]</scope>
    <source>
        <strain evidence="10">CLIB 213 / ATCC 58445 / CBS 680 / CCRC 21525 / NBRC 1098 / NCYC 1416 / NRRL Y-2227</strain>
    </source>
</reference>
<dbReference type="EC" id="2.3.2.26" evidence="3"/>
<dbReference type="Proteomes" id="UP000019375">
    <property type="component" value="Unassembled WGS sequence"/>
</dbReference>
<dbReference type="Pfam" id="PF00632">
    <property type="entry name" value="HECT"/>
    <property type="match status" value="1"/>
</dbReference>
<evidence type="ECO:0000256" key="7">
    <source>
        <dbReference type="SAM" id="MobiDB-lite"/>
    </source>
</evidence>
<dbReference type="PROSITE" id="PS50237">
    <property type="entry name" value="HECT"/>
    <property type="match status" value="1"/>
</dbReference>
<name>A0A8J2T893_ZYGB2</name>
<comment type="similarity">
    <text evidence="2">Belongs to the UPL family. K-HECT subfamily.</text>
</comment>
<dbReference type="SMART" id="SM00119">
    <property type="entry name" value="HECTc"/>
    <property type="match status" value="1"/>
</dbReference>
<feature type="compositionally biased region" description="Polar residues" evidence="7">
    <location>
        <begin position="7"/>
        <end position="22"/>
    </location>
</feature>
<dbReference type="InterPro" id="IPR057948">
    <property type="entry name" value="TPR_TRIP12_N"/>
</dbReference>
<evidence type="ECO:0000313" key="9">
    <source>
        <dbReference type="EMBL" id="CDF90002.1"/>
    </source>
</evidence>
<keyword evidence="4" id="KW-0808">Transferase</keyword>
<dbReference type="Gene3D" id="3.90.1750.10">
    <property type="entry name" value="Hect, E3 ligase catalytic domains"/>
    <property type="match status" value="1"/>
</dbReference>
<evidence type="ECO:0000256" key="5">
    <source>
        <dbReference type="ARBA" id="ARBA00022786"/>
    </source>
</evidence>
<dbReference type="Pfam" id="PF25579">
    <property type="entry name" value="TPR_TRIP12_N"/>
    <property type="match status" value="1"/>
</dbReference>
<protein>
    <recommendedName>
        <fullName evidence="3">HECT-type E3 ubiquitin transferase</fullName>
        <ecNumber evidence="3">2.3.2.26</ecNumber>
    </recommendedName>
</protein>
<dbReference type="GO" id="GO:0043161">
    <property type="term" value="P:proteasome-mediated ubiquitin-dependent protein catabolic process"/>
    <property type="evidence" value="ECO:0007669"/>
    <property type="project" value="TreeGrafter"/>
</dbReference>
<dbReference type="Gene3D" id="3.30.2160.10">
    <property type="entry name" value="Hect, E3 ligase catalytic domain"/>
    <property type="match status" value="1"/>
</dbReference>
<dbReference type="PANTHER" id="PTHR45670:SF1">
    <property type="entry name" value="E3 UBIQUITIN-PROTEIN LIGASE HECTD1"/>
    <property type="match status" value="1"/>
</dbReference>
<accession>A0A8J2T893</accession>
<keyword evidence="10" id="KW-1185">Reference proteome</keyword>
<dbReference type="PANTHER" id="PTHR45670">
    <property type="entry name" value="E3 UBIQUITIN-PROTEIN LIGASE TRIP12"/>
    <property type="match status" value="1"/>
</dbReference>
<evidence type="ECO:0000256" key="4">
    <source>
        <dbReference type="ARBA" id="ARBA00022679"/>
    </source>
</evidence>
<dbReference type="InterPro" id="IPR011989">
    <property type="entry name" value="ARM-like"/>
</dbReference>
<dbReference type="Gene3D" id="3.30.2410.10">
    <property type="entry name" value="Hect, E3 ligase catalytic domain"/>
    <property type="match status" value="1"/>
</dbReference>
<dbReference type="EMBL" id="HG316458">
    <property type="protein sequence ID" value="CDF90002.1"/>
    <property type="molecule type" value="Genomic_DNA"/>
</dbReference>
<dbReference type="GO" id="GO:0061630">
    <property type="term" value="F:ubiquitin protein ligase activity"/>
    <property type="evidence" value="ECO:0007669"/>
    <property type="project" value="UniProtKB-EC"/>
</dbReference>
<feature type="active site" description="Glycyl thioester intermediate" evidence="6">
    <location>
        <position position="1413"/>
    </location>
</feature>
<evidence type="ECO:0000256" key="1">
    <source>
        <dbReference type="ARBA" id="ARBA00000885"/>
    </source>
</evidence>
<evidence type="ECO:0000256" key="2">
    <source>
        <dbReference type="ARBA" id="ARBA00006331"/>
    </source>
</evidence>
<dbReference type="SUPFAM" id="SSF56204">
    <property type="entry name" value="Hect, E3 ligase catalytic domain"/>
    <property type="match status" value="1"/>
</dbReference>
<organism evidence="9 10">
    <name type="scientific">Zygosaccharomyces bailii (strain CLIB 213 / ATCC 58445 / CBS 680 / BCRC 21525 / NBRC 1098 / NCYC 1416 / NRRL Y-2227)</name>
    <dbReference type="NCBI Taxonomy" id="1333698"/>
    <lineage>
        <taxon>Eukaryota</taxon>
        <taxon>Fungi</taxon>
        <taxon>Dikarya</taxon>
        <taxon>Ascomycota</taxon>
        <taxon>Saccharomycotina</taxon>
        <taxon>Saccharomycetes</taxon>
        <taxon>Saccharomycetales</taxon>
        <taxon>Saccharomycetaceae</taxon>
        <taxon>Zygosaccharomyces</taxon>
    </lineage>
</organism>
<dbReference type="InterPro" id="IPR016024">
    <property type="entry name" value="ARM-type_fold"/>
</dbReference>
<dbReference type="InterPro" id="IPR045322">
    <property type="entry name" value="HECTD1/TRIP12-like"/>
</dbReference>
<dbReference type="OrthoDB" id="423283at2759"/>
<dbReference type="SUPFAM" id="SSF48371">
    <property type="entry name" value="ARM repeat"/>
    <property type="match status" value="1"/>
</dbReference>
<dbReference type="InterPro" id="IPR000569">
    <property type="entry name" value="HECT_dom"/>
</dbReference>
<proteinExistence type="inferred from homology"/>
<dbReference type="Gene3D" id="1.25.10.10">
    <property type="entry name" value="Leucine-rich Repeat Variant"/>
    <property type="match status" value="1"/>
</dbReference>
<dbReference type="InterPro" id="IPR035983">
    <property type="entry name" value="Hect_E3_ubiquitin_ligase"/>
</dbReference>
<sequence length="1446" mass="162275">MDENDHPSGSSDYMVDEQSSADGQDEYEYPDATSSERGYDESSGQFHDAQDEEQDMFIGYDGAEEGDEDHAVEDENSSTTSFTVQDILGNLAQTMEGHSQGVERSGPFANNRETGPMNLAGVFPEILSILNDGMQQRGSGGGRNDRISKLVKNVLNADEDPYIAMESLRELSEHLLMTNQVVVDRIFPIEKLLSGILNVLSNPMLKGELELQLISCRCLYNLFEVNPKSITMAVEENAVHVLQEIFQEISYIDLAEQVLETLELISRLHGREVLKSGALASCLQYLDFFTIHAQRKAVSIVANSCTRVRMESFGIVQTLFVLLKPIFVNATDQVIISRLLNSLYGVCGGLREADMLESLFTFEVVERLLQLVSIPDTPLEDRIKCLDILSVLLNVSGKISKEMLVTCDLTRTFSDCLECYGKATNSALHETLMFVPKPLLHAIARTVALLFPTETEQLLSVDPPKEIDLSNNSEKMSKTLTNFAILLIEIFVNTVEFDVRRCVLIALARIVPFLKRSMTGQLGSHIIRLVGSTLAQNEAALNRENEQIIVSGGLLIGVLSLLDILTARFASDFLPAIRREGIVDLVDRLYGILNRMKDEGKFVIEECNVSLLAGDGGSVSESGEVMEEEEDDDDEEYGAQFGDIDIPDQVKPKQIKFEVLRPLNSNYIYMKAYDLSKNLTQLFSHNEGVVIEELKEIEKLVLDLNELDAKDFSEESWSRLWTRVRDNIFNGNFEISSFELISSGLAAKLSQLVDHYSCSSFIPERTFIRVFGDHLSKLVEILQSALTRLESFHIMECGLQGEEGGVASLGKQMKIRLIYDGDAQEDSIAPHLTTITLSIHCVASLKTLSEFLKHRIAQTRFLNSLLPGLTFSSANTSQNNADDLNHWEFEFSTEEGVLNPSDTIFGAVFKSVRASHKELSEIWRTVQVIKFKRVNDQNISEEPKLFNLYTQHNFGKDVLKPAEDILSLLKFARASDLPSDLFVNAKLSAKLSRQLEEPLIVAGGVLPDWSLYLTKNCPFLFPFETRIFFLQCTSFGYGRLIQIWRKHMGKGKETMADDPLQQLGRVTRHKLRISRNTMFLSGLKILNKYGSSPSVLEIEYQDEVGTGLGPTLEFYATMSQGFSKKSLGMWRYDAYGSGQLDAEGNSPYVNGLLFPASLTSTQNEVKILELFHYLGTFVARSMLDTRILDLNINKIFFELAHRICNRHGVPNKEMDEQDMLRLLSFVDPQLARSLRALYTEADLESLTLNFTLPGYDIELVHEGKSLLVSSNNLNQYVKRVLDYTLGTGIEKQLTSFIDGFSTVFPYSSLLLLTPEELVHMCGRTMEDWSSETLYASLVADHGYSMDSSTIHDLIYVMSTFNDREKRLFLQFLTGSPKLPIGGFKALNPKLTVVLKHPEDGLQADEYLPSVMTCANYFKLPKYSSQTVMRSRILQAMQEGSGAFLLS</sequence>
<feature type="domain" description="HECT" evidence="8">
    <location>
        <begin position="1109"/>
        <end position="1446"/>
    </location>
</feature>
<evidence type="ECO:0000313" key="10">
    <source>
        <dbReference type="Proteomes" id="UP000019375"/>
    </source>
</evidence>
<evidence type="ECO:0000259" key="8">
    <source>
        <dbReference type="PROSITE" id="PS50237"/>
    </source>
</evidence>
<keyword evidence="5 6" id="KW-0833">Ubl conjugation pathway</keyword>
<evidence type="ECO:0000256" key="3">
    <source>
        <dbReference type="ARBA" id="ARBA00012485"/>
    </source>
</evidence>
<dbReference type="GO" id="GO:0016607">
    <property type="term" value="C:nuclear speck"/>
    <property type="evidence" value="ECO:0007669"/>
    <property type="project" value="TreeGrafter"/>
</dbReference>
<evidence type="ECO:0000256" key="6">
    <source>
        <dbReference type="PROSITE-ProRule" id="PRU00104"/>
    </source>
</evidence>
<comment type="catalytic activity">
    <reaction evidence="1">
        <text>S-ubiquitinyl-[E2 ubiquitin-conjugating enzyme]-L-cysteine + [acceptor protein]-L-lysine = [E2 ubiquitin-conjugating enzyme]-L-cysteine + N(6)-ubiquitinyl-[acceptor protein]-L-lysine.</text>
        <dbReference type="EC" id="2.3.2.26"/>
    </reaction>
</comment>